<evidence type="ECO:0000313" key="2">
    <source>
        <dbReference type="EMBL" id="KAG8624613.1"/>
    </source>
</evidence>
<gene>
    <name evidence="2" type="ORF">KVT40_007680</name>
</gene>
<dbReference type="InterPro" id="IPR036410">
    <property type="entry name" value="HSP_DnaJ_Cys-rich_dom_sf"/>
</dbReference>
<accession>A0A8K0PEV5</accession>
<dbReference type="Gene3D" id="6.20.20.10">
    <property type="match status" value="1"/>
</dbReference>
<protein>
    <recommendedName>
        <fullName evidence="4">CR-type domain-containing protein</fullName>
    </recommendedName>
</protein>
<reference evidence="2" key="1">
    <citation type="submission" date="2021-07" db="EMBL/GenBank/DDBJ databases">
        <title>Elsinoe batatas strain:CRI-CJ2 Genome sequencing and assembly.</title>
        <authorList>
            <person name="Huang L."/>
        </authorList>
    </citation>
    <scope>NUCLEOTIDE SEQUENCE</scope>
    <source>
        <strain evidence="2">CRI-CJ2</strain>
    </source>
</reference>
<dbReference type="AlphaFoldDB" id="A0A8K0PEV5"/>
<keyword evidence="3" id="KW-1185">Reference proteome</keyword>
<name>A0A8K0PEV5_9PEZI</name>
<dbReference type="OrthoDB" id="10483134at2759"/>
<evidence type="ECO:0000256" key="1">
    <source>
        <dbReference type="SAM" id="MobiDB-lite"/>
    </source>
</evidence>
<dbReference type="EMBL" id="JAESVG020000009">
    <property type="protein sequence ID" value="KAG8624613.1"/>
    <property type="molecule type" value="Genomic_DNA"/>
</dbReference>
<sequence length="113" mass="12294">MPDPGKSRSSSGSSGSSGSRSSSARSEFSLKHRQKTADPTCELCHGTGKYQKQEFRFEQQRCGPCQGTGRVRHTGRVGETRGTQGSVCGYCRGHGARQIRVFFTVTKDCACKK</sequence>
<proteinExistence type="predicted"/>
<feature type="compositionally biased region" description="Low complexity" evidence="1">
    <location>
        <begin position="7"/>
        <end position="26"/>
    </location>
</feature>
<comment type="caution">
    <text evidence="2">The sequence shown here is derived from an EMBL/GenBank/DDBJ whole genome shotgun (WGS) entry which is preliminary data.</text>
</comment>
<dbReference type="SUPFAM" id="SSF57938">
    <property type="entry name" value="DnaJ/Hsp40 cysteine-rich domain"/>
    <property type="match status" value="1"/>
</dbReference>
<dbReference type="Proteomes" id="UP000809789">
    <property type="component" value="Unassembled WGS sequence"/>
</dbReference>
<organism evidence="2 3">
    <name type="scientific">Elsinoe batatas</name>
    <dbReference type="NCBI Taxonomy" id="2601811"/>
    <lineage>
        <taxon>Eukaryota</taxon>
        <taxon>Fungi</taxon>
        <taxon>Dikarya</taxon>
        <taxon>Ascomycota</taxon>
        <taxon>Pezizomycotina</taxon>
        <taxon>Dothideomycetes</taxon>
        <taxon>Dothideomycetidae</taxon>
        <taxon>Myriangiales</taxon>
        <taxon>Elsinoaceae</taxon>
        <taxon>Elsinoe</taxon>
    </lineage>
</organism>
<evidence type="ECO:0000313" key="3">
    <source>
        <dbReference type="Proteomes" id="UP000809789"/>
    </source>
</evidence>
<evidence type="ECO:0008006" key="4">
    <source>
        <dbReference type="Google" id="ProtNLM"/>
    </source>
</evidence>
<feature type="region of interest" description="Disordered" evidence="1">
    <location>
        <begin position="1"/>
        <end position="39"/>
    </location>
</feature>